<gene>
    <name evidence="7" type="ORF">EV679_2982</name>
</gene>
<evidence type="ECO:0000313" key="7">
    <source>
        <dbReference type="EMBL" id="RZS66823.1"/>
    </source>
</evidence>
<proteinExistence type="inferred from homology"/>
<dbReference type="Gene3D" id="3.40.50.300">
    <property type="entry name" value="P-loop containing nucleotide triphosphate hydrolases"/>
    <property type="match status" value="1"/>
</dbReference>
<feature type="domain" description="ABC transporter" evidence="6">
    <location>
        <begin position="22"/>
        <end position="243"/>
    </location>
</feature>
<dbReference type="InterPro" id="IPR050166">
    <property type="entry name" value="ABC_transporter_ATP-bind"/>
</dbReference>
<accession>A0A4Q7MH44</accession>
<dbReference type="Proteomes" id="UP000292039">
    <property type="component" value="Unassembled WGS sequence"/>
</dbReference>
<dbReference type="PANTHER" id="PTHR42788:SF13">
    <property type="entry name" value="ALIPHATIC SULFONATES IMPORT ATP-BINDING PROTEIN SSUB"/>
    <property type="match status" value="1"/>
</dbReference>
<dbReference type="InterPro" id="IPR017871">
    <property type="entry name" value="ABC_transporter-like_CS"/>
</dbReference>
<dbReference type="PROSITE" id="PS50893">
    <property type="entry name" value="ABC_TRANSPORTER_2"/>
    <property type="match status" value="1"/>
</dbReference>
<dbReference type="RefSeq" id="WP_207224944.1">
    <property type="nucleotide sequence ID" value="NZ_CBCSEB010000009.1"/>
</dbReference>
<keyword evidence="4" id="KW-0547">Nucleotide-binding</keyword>
<evidence type="ECO:0000256" key="3">
    <source>
        <dbReference type="ARBA" id="ARBA00022475"/>
    </source>
</evidence>
<evidence type="ECO:0000313" key="8">
    <source>
        <dbReference type="Proteomes" id="UP000292039"/>
    </source>
</evidence>
<keyword evidence="3" id="KW-0472">Membrane</keyword>
<dbReference type="InterPro" id="IPR003439">
    <property type="entry name" value="ABC_transporter-like_ATP-bd"/>
</dbReference>
<reference evidence="7 8" key="1">
    <citation type="submission" date="2019-02" db="EMBL/GenBank/DDBJ databases">
        <title>Genomic Encyclopedia of Type Strains, Phase IV (KMG-IV): sequencing the most valuable type-strain genomes for metagenomic binning, comparative biology and taxonomic classification.</title>
        <authorList>
            <person name="Goeker M."/>
        </authorList>
    </citation>
    <scope>NUCLEOTIDE SEQUENCE [LARGE SCALE GENOMIC DNA]</scope>
    <source>
        <strain evidence="7 8">DSM 16618</strain>
    </source>
</reference>
<dbReference type="InterPro" id="IPR027417">
    <property type="entry name" value="P-loop_NTPase"/>
</dbReference>
<keyword evidence="3" id="KW-1003">Cell membrane</keyword>
<comment type="similarity">
    <text evidence="1">Belongs to the ABC transporter superfamily.</text>
</comment>
<evidence type="ECO:0000256" key="5">
    <source>
        <dbReference type="ARBA" id="ARBA00022840"/>
    </source>
</evidence>
<dbReference type="PROSITE" id="PS00211">
    <property type="entry name" value="ABC_TRANSPORTER_1"/>
    <property type="match status" value="1"/>
</dbReference>
<sequence length="277" mass="30260">MNCSCQVPAETTTMPPAAAPLLHLQGIHHRYALTDALVGVDFAMQASETVALIGPSGCGKSTMMHIVAGLLQASHGKVVNRAISIGCVFQDARLLPWKRVLENIALGLRARGVSRVARMRHAAALAARMELSVNDYRKFPHELSGGMQSRVALARALAIDPDLLLLDEPFSALDIGLKTEMYRLLREYVDERGCAVLMITHDLMEAVRLADRIIMMAPSPGRIVYSHAIATPRTQRDDAWIYQTAGALMQLPEVRQGFELEPATDLPPIVHQGHSCA</sequence>
<evidence type="ECO:0000256" key="4">
    <source>
        <dbReference type="ARBA" id="ARBA00022741"/>
    </source>
</evidence>
<evidence type="ECO:0000256" key="1">
    <source>
        <dbReference type="ARBA" id="ARBA00005417"/>
    </source>
</evidence>
<dbReference type="SMART" id="SM00382">
    <property type="entry name" value="AAA"/>
    <property type="match status" value="1"/>
</dbReference>
<dbReference type="PANTHER" id="PTHR42788">
    <property type="entry name" value="TAURINE IMPORT ATP-BINDING PROTEIN-RELATED"/>
    <property type="match status" value="1"/>
</dbReference>
<organism evidence="7 8">
    <name type="scientific">Kerstersia gyiorum</name>
    <dbReference type="NCBI Taxonomy" id="206506"/>
    <lineage>
        <taxon>Bacteria</taxon>
        <taxon>Pseudomonadati</taxon>
        <taxon>Pseudomonadota</taxon>
        <taxon>Betaproteobacteria</taxon>
        <taxon>Burkholderiales</taxon>
        <taxon>Alcaligenaceae</taxon>
        <taxon>Kerstersia</taxon>
    </lineage>
</organism>
<evidence type="ECO:0000259" key="6">
    <source>
        <dbReference type="PROSITE" id="PS50893"/>
    </source>
</evidence>
<dbReference type="GeneID" id="99725100"/>
<dbReference type="GO" id="GO:0016887">
    <property type="term" value="F:ATP hydrolysis activity"/>
    <property type="evidence" value="ECO:0007669"/>
    <property type="project" value="InterPro"/>
</dbReference>
<dbReference type="SUPFAM" id="SSF52540">
    <property type="entry name" value="P-loop containing nucleoside triphosphate hydrolases"/>
    <property type="match status" value="1"/>
</dbReference>
<name>A0A4Q7MH44_9BURK</name>
<dbReference type="InterPro" id="IPR003593">
    <property type="entry name" value="AAA+_ATPase"/>
</dbReference>
<dbReference type="Pfam" id="PF00005">
    <property type="entry name" value="ABC_tran"/>
    <property type="match status" value="1"/>
</dbReference>
<evidence type="ECO:0000256" key="2">
    <source>
        <dbReference type="ARBA" id="ARBA00022448"/>
    </source>
</evidence>
<keyword evidence="2" id="KW-0813">Transport</keyword>
<dbReference type="AlphaFoldDB" id="A0A4Q7MH44"/>
<keyword evidence="5 7" id="KW-0067">ATP-binding</keyword>
<comment type="caution">
    <text evidence="7">The sequence shown here is derived from an EMBL/GenBank/DDBJ whole genome shotgun (WGS) entry which is preliminary data.</text>
</comment>
<protein>
    <submittedName>
        <fullName evidence="7">NitT/TauT family transport system ATP-binding protein</fullName>
    </submittedName>
</protein>
<dbReference type="EMBL" id="SGWZ01000005">
    <property type="protein sequence ID" value="RZS66823.1"/>
    <property type="molecule type" value="Genomic_DNA"/>
</dbReference>
<dbReference type="GO" id="GO:0005524">
    <property type="term" value="F:ATP binding"/>
    <property type="evidence" value="ECO:0007669"/>
    <property type="project" value="UniProtKB-KW"/>
</dbReference>